<organism evidence="2 3">
    <name type="scientific">Brachionus plicatilis</name>
    <name type="common">Marine rotifer</name>
    <name type="synonym">Brachionus muelleri</name>
    <dbReference type="NCBI Taxonomy" id="10195"/>
    <lineage>
        <taxon>Eukaryota</taxon>
        <taxon>Metazoa</taxon>
        <taxon>Spiralia</taxon>
        <taxon>Gnathifera</taxon>
        <taxon>Rotifera</taxon>
        <taxon>Eurotatoria</taxon>
        <taxon>Monogononta</taxon>
        <taxon>Pseudotrocha</taxon>
        <taxon>Ploima</taxon>
        <taxon>Brachionidae</taxon>
        <taxon>Brachionus</taxon>
    </lineage>
</organism>
<protein>
    <submittedName>
        <fullName evidence="2">Uncharacterized protein</fullName>
    </submittedName>
</protein>
<feature type="region of interest" description="Disordered" evidence="1">
    <location>
        <begin position="47"/>
        <end position="72"/>
    </location>
</feature>
<keyword evidence="3" id="KW-1185">Reference proteome</keyword>
<dbReference type="EMBL" id="REGN01008532">
    <property type="protein sequence ID" value="RNA03338.1"/>
    <property type="molecule type" value="Genomic_DNA"/>
</dbReference>
<evidence type="ECO:0000256" key="1">
    <source>
        <dbReference type="SAM" id="MobiDB-lite"/>
    </source>
</evidence>
<name>A0A3M7PXD4_BRAPC</name>
<comment type="caution">
    <text evidence="2">The sequence shown here is derived from an EMBL/GenBank/DDBJ whole genome shotgun (WGS) entry which is preliminary data.</text>
</comment>
<dbReference type="Proteomes" id="UP000276133">
    <property type="component" value="Unassembled WGS sequence"/>
</dbReference>
<evidence type="ECO:0000313" key="2">
    <source>
        <dbReference type="EMBL" id="RNA03338.1"/>
    </source>
</evidence>
<reference evidence="2 3" key="1">
    <citation type="journal article" date="2018" name="Sci. Rep.">
        <title>Genomic signatures of local adaptation to the degree of environmental predictability in rotifers.</title>
        <authorList>
            <person name="Franch-Gras L."/>
            <person name="Hahn C."/>
            <person name="Garcia-Roger E.M."/>
            <person name="Carmona M.J."/>
            <person name="Serra M."/>
            <person name="Gomez A."/>
        </authorList>
    </citation>
    <scope>NUCLEOTIDE SEQUENCE [LARGE SCALE GENOMIC DNA]</scope>
    <source>
        <strain evidence="2">HYR1</strain>
    </source>
</reference>
<sequence>MSSSVDLSSSSVSSDDILPRGDQYKLSQVVDLKSRLLDEINVSFGEGSCADEADRGQKSLIVNDEESSGGDKLVNQNRVSLTNSLTDVNEELINEKNNEIGRVTKWATGFERLLEDPLGLQIFTTEKIFLPNTAKKFKVMFLFVGHLVTTLMDK</sequence>
<dbReference type="AlphaFoldDB" id="A0A3M7PXD4"/>
<evidence type="ECO:0000313" key="3">
    <source>
        <dbReference type="Proteomes" id="UP000276133"/>
    </source>
</evidence>
<dbReference type="InterPro" id="IPR024066">
    <property type="entry name" value="RGS_subdom1/3"/>
</dbReference>
<gene>
    <name evidence="2" type="ORF">BpHYR1_051349</name>
</gene>
<accession>A0A3M7PXD4</accession>
<dbReference type="Gene3D" id="1.10.196.10">
    <property type="match status" value="1"/>
</dbReference>
<proteinExistence type="predicted"/>